<dbReference type="AlphaFoldDB" id="A0A850QK69"/>
<evidence type="ECO:0000256" key="10">
    <source>
        <dbReference type="SAM" id="SignalP"/>
    </source>
</evidence>
<evidence type="ECO:0000256" key="9">
    <source>
        <dbReference type="ARBA" id="ARBA00023237"/>
    </source>
</evidence>
<dbReference type="GO" id="GO:0009279">
    <property type="term" value="C:cell outer membrane"/>
    <property type="evidence" value="ECO:0007669"/>
    <property type="project" value="UniProtKB-SubCell"/>
</dbReference>
<protein>
    <submittedName>
        <fullName evidence="11">Carbohydrate porin</fullName>
    </submittedName>
</protein>
<dbReference type="InterPro" id="IPR036998">
    <property type="entry name" value="Porin_LamB_sf"/>
</dbReference>
<dbReference type="GO" id="GO:0046930">
    <property type="term" value="C:pore complex"/>
    <property type="evidence" value="ECO:0007669"/>
    <property type="project" value="UniProtKB-KW"/>
</dbReference>
<dbReference type="PANTHER" id="PTHR38762:SF1">
    <property type="entry name" value="CRYPTIC OUTER MEMBRANE PORIN BGLH-RELATED"/>
    <property type="match status" value="1"/>
</dbReference>
<keyword evidence="3" id="KW-0813">Transport</keyword>
<dbReference type="Proteomes" id="UP000588051">
    <property type="component" value="Unassembled WGS sequence"/>
</dbReference>
<comment type="similarity">
    <text evidence="2">Belongs to the porin LamB (TC 1.B.3) family.</text>
</comment>
<dbReference type="GO" id="GO:0015774">
    <property type="term" value="P:polysaccharide transport"/>
    <property type="evidence" value="ECO:0007669"/>
    <property type="project" value="TreeGrafter"/>
</dbReference>
<dbReference type="GO" id="GO:0015144">
    <property type="term" value="F:carbohydrate transmembrane transporter activity"/>
    <property type="evidence" value="ECO:0007669"/>
    <property type="project" value="TreeGrafter"/>
</dbReference>
<gene>
    <name evidence="11" type="ORF">HV832_08820</name>
</gene>
<comment type="caution">
    <text evidence="11">The sequence shown here is derived from an EMBL/GenBank/DDBJ whole genome shotgun (WGS) entry which is preliminary data.</text>
</comment>
<dbReference type="RefSeq" id="WP_176803299.1">
    <property type="nucleotide sequence ID" value="NZ_JABXYJ010000004.1"/>
</dbReference>
<dbReference type="EMBL" id="JABXYJ010000004">
    <property type="protein sequence ID" value="NVO77935.1"/>
    <property type="molecule type" value="Genomic_DNA"/>
</dbReference>
<organism evidence="11 12">
    <name type="scientific">Undibacterium oligocarboniphilum</name>
    <dbReference type="NCBI Taxonomy" id="666702"/>
    <lineage>
        <taxon>Bacteria</taxon>
        <taxon>Pseudomonadati</taxon>
        <taxon>Pseudomonadota</taxon>
        <taxon>Betaproteobacteria</taxon>
        <taxon>Burkholderiales</taxon>
        <taxon>Oxalobacteraceae</taxon>
        <taxon>Undibacterium</taxon>
    </lineage>
</organism>
<keyword evidence="9" id="KW-0998">Cell outer membrane</keyword>
<keyword evidence="10" id="KW-0732">Signal</keyword>
<keyword evidence="6" id="KW-0406">Ion transport</keyword>
<comment type="subcellular location">
    <subcellularLocation>
        <location evidence="1">Cell outer membrane</location>
        <topology evidence="1">Multi-pass membrane protein</topology>
    </subcellularLocation>
</comment>
<evidence type="ECO:0000256" key="1">
    <source>
        <dbReference type="ARBA" id="ARBA00004571"/>
    </source>
</evidence>
<proteinExistence type="inferred from homology"/>
<evidence type="ECO:0000313" key="12">
    <source>
        <dbReference type="Proteomes" id="UP000588051"/>
    </source>
</evidence>
<dbReference type="PANTHER" id="PTHR38762">
    <property type="entry name" value="CRYPTIC OUTER MEMBRANE PORIN BGLH-RELATED"/>
    <property type="match status" value="1"/>
</dbReference>
<keyword evidence="7" id="KW-0626">Porin</keyword>
<sequence>MKRSTLSVFPTLFAMAISSGFAHASEAEGEFHGYLRAGAGSSSAKGPQSCYDLGGNTMKYRLGNECDSYFEGGYTKELAKSENGVSFVGTLWLDAYKNGSDFGNAKPEIAKAYVEAKGLDFLNGGVAWIGKRYYFRPDIHMLDLQYINLNGTGGGFDKIPAGAGKASYAIFKDNDSTVFDATTGQVLSTNAAIRQNFTYEGLPVNTNGTVDAALSIISAQGENKHNGWQFSIFHKQDKVLGGTNTLGLQYGVGPGTGVGGPCCDRIGSSGSTALGSDVTRLRIFDDLVIQPTKQFSMEFVALMQRDKSDAQGSSTWSTLGVRPVYAFTQNFKLQAELGTSRVTQANGGDDLRLTKFTIAPTIAMGESYWSRPELRAFVTYGKWNKAAIAAVNASNNSGPVYGNNTSGTSVGIQLETWF</sequence>
<dbReference type="InterPro" id="IPR050286">
    <property type="entry name" value="G_neg_Bact_CarbUptk_Porin"/>
</dbReference>
<dbReference type="Pfam" id="PF02264">
    <property type="entry name" value="LamB"/>
    <property type="match status" value="1"/>
</dbReference>
<keyword evidence="8" id="KW-0472">Membrane</keyword>
<evidence type="ECO:0000256" key="5">
    <source>
        <dbReference type="ARBA" id="ARBA00022692"/>
    </source>
</evidence>
<name>A0A850QK69_9BURK</name>
<keyword evidence="12" id="KW-1185">Reference proteome</keyword>
<evidence type="ECO:0000256" key="3">
    <source>
        <dbReference type="ARBA" id="ARBA00022448"/>
    </source>
</evidence>
<evidence type="ECO:0000313" key="11">
    <source>
        <dbReference type="EMBL" id="NVO77935.1"/>
    </source>
</evidence>
<feature type="signal peptide" evidence="10">
    <location>
        <begin position="1"/>
        <end position="24"/>
    </location>
</feature>
<dbReference type="GO" id="GO:0006811">
    <property type="term" value="P:monoatomic ion transport"/>
    <property type="evidence" value="ECO:0007669"/>
    <property type="project" value="UniProtKB-KW"/>
</dbReference>
<evidence type="ECO:0000256" key="6">
    <source>
        <dbReference type="ARBA" id="ARBA00023065"/>
    </source>
</evidence>
<keyword evidence="4" id="KW-1134">Transmembrane beta strand</keyword>
<evidence type="ECO:0000256" key="8">
    <source>
        <dbReference type="ARBA" id="ARBA00023136"/>
    </source>
</evidence>
<accession>A0A850QK69</accession>
<reference evidence="11 12" key="1">
    <citation type="submission" date="2020-06" db="EMBL/GenBank/DDBJ databases">
        <authorList>
            <person name="Qiu C."/>
            <person name="Liu Z."/>
        </authorList>
    </citation>
    <scope>NUCLEOTIDE SEQUENCE [LARGE SCALE GENOMIC DNA]</scope>
    <source>
        <strain evidence="11 12">EM 1</strain>
    </source>
</reference>
<dbReference type="Gene3D" id="2.40.170.10">
    <property type="entry name" value="Porin, LamB type"/>
    <property type="match status" value="1"/>
</dbReference>
<dbReference type="SUPFAM" id="SSF56935">
    <property type="entry name" value="Porins"/>
    <property type="match status" value="1"/>
</dbReference>
<dbReference type="GO" id="GO:0015288">
    <property type="term" value="F:porin activity"/>
    <property type="evidence" value="ECO:0007669"/>
    <property type="project" value="UniProtKB-KW"/>
</dbReference>
<evidence type="ECO:0000256" key="4">
    <source>
        <dbReference type="ARBA" id="ARBA00022452"/>
    </source>
</evidence>
<evidence type="ECO:0000256" key="7">
    <source>
        <dbReference type="ARBA" id="ARBA00023114"/>
    </source>
</evidence>
<keyword evidence="5" id="KW-0812">Transmembrane</keyword>
<dbReference type="InterPro" id="IPR003192">
    <property type="entry name" value="Porin_LamB"/>
</dbReference>
<evidence type="ECO:0000256" key="2">
    <source>
        <dbReference type="ARBA" id="ARBA00007055"/>
    </source>
</evidence>
<feature type="chain" id="PRO_5033013446" evidence="10">
    <location>
        <begin position="25"/>
        <end position="418"/>
    </location>
</feature>